<sequence>MKPILAPYVPIADLVAKTFGEDVEVVLHDLSDPQHSVVYVANNKVTGRQVGESFRHLITKAIHSPGESGDVNPNFYFRHEGRLIRSSSSIIRDENGHIAGAFCINVDTTRITRQIDMLAQMLPGIDKGVLPLLPDEENEDVCPVDTNRTVMEIMTDLVDNITGDIPSGSMTREKRIELIRFMDQRGVFLVKGAIDRVAEKLGISKVTVYSYLDEVRGKR</sequence>
<dbReference type="RefSeq" id="WP_005434875.1">
    <property type="nucleotide sequence ID" value="NZ_JH815515.1"/>
</dbReference>
<name>K1JUC5_9BURK</name>
<dbReference type="Pfam" id="PF13309">
    <property type="entry name" value="HTH_22"/>
    <property type="match status" value="1"/>
</dbReference>
<dbReference type="PANTHER" id="PTHR35568:SF1">
    <property type="entry name" value="TRANSCRIPTIONAL REGULATOR DAUR"/>
    <property type="match status" value="1"/>
</dbReference>
<dbReference type="InterPro" id="IPR039445">
    <property type="entry name" value="DauR-like_HTH"/>
</dbReference>
<keyword evidence="4" id="KW-1185">Reference proteome</keyword>
<proteinExistence type="predicted"/>
<dbReference type="Pfam" id="PF08348">
    <property type="entry name" value="PAS_6"/>
    <property type="match status" value="1"/>
</dbReference>
<evidence type="ECO:0000259" key="2">
    <source>
        <dbReference type="Pfam" id="PF13309"/>
    </source>
</evidence>
<dbReference type="InterPro" id="IPR013559">
    <property type="entry name" value="YheO"/>
</dbReference>
<feature type="domain" description="YheO-like" evidence="1">
    <location>
        <begin position="5"/>
        <end position="113"/>
    </location>
</feature>
<dbReference type="HOGENOM" id="CLU_080179_2_0_4"/>
<organism evidence="3 4">
    <name type="scientific">Sutterella wadsworthensis 2_1_59BFAA</name>
    <dbReference type="NCBI Taxonomy" id="742823"/>
    <lineage>
        <taxon>Bacteria</taxon>
        <taxon>Pseudomonadati</taxon>
        <taxon>Pseudomonadota</taxon>
        <taxon>Betaproteobacteria</taxon>
        <taxon>Burkholderiales</taxon>
        <taxon>Sutterellaceae</taxon>
        <taxon>Sutterella</taxon>
    </lineage>
</organism>
<dbReference type="OrthoDB" id="9796595at2"/>
<evidence type="ECO:0008006" key="5">
    <source>
        <dbReference type="Google" id="ProtNLM"/>
    </source>
</evidence>
<evidence type="ECO:0000313" key="4">
    <source>
        <dbReference type="Proteomes" id="UP000005835"/>
    </source>
</evidence>
<dbReference type="eggNOG" id="COG2964">
    <property type="taxonomic scope" value="Bacteria"/>
</dbReference>
<protein>
    <recommendedName>
        <fullName evidence="5">PAC domain-containing protein</fullName>
    </recommendedName>
</protein>
<dbReference type="PATRIC" id="fig|742823.3.peg.1072"/>
<gene>
    <name evidence="3" type="ORF">HMPREF9465_01082</name>
</gene>
<evidence type="ECO:0000313" key="3">
    <source>
        <dbReference type="EMBL" id="EKB31257.1"/>
    </source>
</evidence>
<dbReference type="EMBL" id="ADMG01000029">
    <property type="protein sequence ID" value="EKB31257.1"/>
    <property type="molecule type" value="Genomic_DNA"/>
</dbReference>
<evidence type="ECO:0000259" key="1">
    <source>
        <dbReference type="Pfam" id="PF08348"/>
    </source>
</evidence>
<reference evidence="3 4" key="1">
    <citation type="submission" date="2012-05" db="EMBL/GenBank/DDBJ databases">
        <title>The Genome Sequence of Sutterella wadsworthensis 2_1_59BFAA.</title>
        <authorList>
            <consortium name="The Broad Institute Genome Sequencing Platform"/>
            <person name="Earl A."/>
            <person name="Ward D."/>
            <person name="Feldgarden M."/>
            <person name="Gevers D."/>
            <person name="Daigneault M."/>
            <person name="Strauss J."/>
            <person name="Allen-Vercoe E."/>
            <person name="Walker B."/>
            <person name="Young S.K."/>
            <person name="Zeng Q."/>
            <person name="Gargeya S."/>
            <person name="Fitzgerald M."/>
            <person name="Haas B."/>
            <person name="Abouelleil A."/>
            <person name="Alvarado L."/>
            <person name="Arachchi H.M."/>
            <person name="Berlin A.M."/>
            <person name="Chapman S.B."/>
            <person name="Goldberg J."/>
            <person name="Griggs A."/>
            <person name="Gujja S."/>
            <person name="Hansen M."/>
            <person name="Howarth C."/>
            <person name="Imamovic A."/>
            <person name="Larimer J."/>
            <person name="McCowen C."/>
            <person name="Montmayeur A."/>
            <person name="Murphy C."/>
            <person name="Neiman D."/>
            <person name="Pearson M."/>
            <person name="Priest M."/>
            <person name="Roberts A."/>
            <person name="Saif S."/>
            <person name="Shea T."/>
            <person name="Sisk P."/>
            <person name="Sykes S."/>
            <person name="Wortman J."/>
            <person name="Nusbaum C."/>
            <person name="Birren B."/>
        </authorList>
    </citation>
    <scope>NUCLEOTIDE SEQUENCE [LARGE SCALE GENOMIC DNA]</scope>
    <source>
        <strain evidence="3 4">2_1_59BFAA</strain>
    </source>
</reference>
<dbReference type="PANTHER" id="PTHR35568">
    <property type="entry name" value="TRANSCRIPTIONAL REGULATOR DAUR"/>
    <property type="match status" value="1"/>
</dbReference>
<comment type="caution">
    <text evidence="3">The sequence shown here is derived from an EMBL/GenBank/DDBJ whole genome shotgun (WGS) entry which is preliminary data.</text>
</comment>
<dbReference type="Proteomes" id="UP000005835">
    <property type="component" value="Unassembled WGS sequence"/>
</dbReference>
<accession>K1JUC5</accession>
<feature type="domain" description="Transcriptional regulator DauR-like HTH" evidence="2">
    <location>
        <begin position="164"/>
        <end position="213"/>
    </location>
</feature>
<dbReference type="AlphaFoldDB" id="K1JUC5"/>
<dbReference type="InterPro" id="IPR039446">
    <property type="entry name" value="DauR-like"/>
</dbReference>
<dbReference type="STRING" id="742823.HMPREF9465_01082"/>